<feature type="compositionally biased region" description="Low complexity" evidence="1">
    <location>
        <begin position="308"/>
        <end position="317"/>
    </location>
</feature>
<protein>
    <recommendedName>
        <fullName evidence="6">DUF4378 domain-containing protein</fullName>
    </recommendedName>
</protein>
<proteinExistence type="predicted"/>
<dbReference type="EMBL" id="JACEIK010002921">
    <property type="protein sequence ID" value="MCD9639472.1"/>
    <property type="molecule type" value="Genomic_DNA"/>
</dbReference>
<accession>A0ABS8UZD0</accession>
<dbReference type="Pfam" id="PF14309">
    <property type="entry name" value="DUF4378"/>
    <property type="match status" value="1"/>
</dbReference>
<evidence type="ECO:0000313" key="5">
    <source>
        <dbReference type="Proteomes" id="UP000823775"/>
    </source>
</evidence>
<sequence length="821" mass="92954">MEKRSSRNPQQIEKSQLNCMWGLISSLYFGQNQRKQKLLSNGKAATKNVIGKNPRKLDALTYCSDQFYGCEDGAEVEALGVRTGDKRTKNFIREEISGDMQKCTQIIARNERQKEVDYGLFDHMISKYKPSSKKSCKNESPVYDWKATETGDIQQASGSAEMSINKLKLASILEAICSDQIHQENGGSQRSTIKNNQLDEISLQVLQTSAKVFIDQMFIDRKYISKGCVSYEPEQFSNALEMLNSNGDLFLKLLQDPNSLLAKQIRNMQNMQMARDSIKSFMSNKLSDGKSSDCDISKGEQKHHQSASEESSSSRSSNKIVVLKPIPRTVRCSENVACYCSSMQSHHSTSSKGENVQRKNFSLKDIKRKLKHAMGEKWKEKHLISVGSTLHKLHSISDRQNLEVGNEGGSACLAIAGSANSFTKSITKNEAQNKQKSTSEAPKLSFLTEKVHKKLDASAISYTKKRELDISMEAKRHLSRRLNFVNTTVEAVMSTQPSRTLERILSSPEHDRLFNDSSKQDRESNPEQTSYNDTSLAELPPEPTLTGFQSPQRHKDCQHLNSSMVVSPSEVWSPGSSTDVSLSSPYSIYKLRVVDSNMDRADHPSPVSVLEPVFTDDLTSPSRNQPSDTVLQPRRINFEGCLNKESTENAILNRAEPDALRTYIQSSLHTFHLNWEELWVNRHLSEQMLDAMLSDELETLALKCHSEPKLLMDYTNEVLLEAYDFHFRFPPWLSFVQPKILSFPLEKHLVEKVMNEVRQHLIPLMEQPTLNDHVETDLAKSGSWLDIRNDAEDILTQITDDVLEESIMYTVLQLHTSLFCS</sequence>
<dbReference type="PANTHER" id="PTHR47212:SF4">
    <property type="entry name" value="ADHESIN-LIKE PROTEIN, PUTATIVE (DUF3741)-RELATED"/>
    <property type="match status" value="1"/>
</dbReference>
<feature type="domain" description="DUF3741" evidence="2">
    <location>
        <begin position="215"/>
        <end position="259"/>
    </location>
</feature>
<comment type="caution">
    <text evidence="4">The sequence shown here is derived from an EMBL/GenBank/DDBJ whole genome shotgun (WGS) entry which is preliminary data.</text>
</comment>
<evidence type="ECO:0000313" key="4">
    <source>
        <dbReference type="EMBL" id="MCD9639472.1"/>
    </source>
</evidence>
<feature type="domain" description="DUF4378" evidence="3">
    <location>
        <begin position="663"/>
        <end position="805"/>
    </location>
</feature>
<dbReference type="Proteomes" id="UP000823775">
    <property type="component" value="Unassembled WGS sequence"/>
</dbReference>
<feature type="region of interest" description="Disordered" evidence="1">
    <location>
        <begin position="495"/>
        <end position="555"/>
    </location>
</feature>
<feature type="compositionally biased region" description="Polar residues" evidence="1">
    <location>
        <begin position="526"/>
        <end position="535"/>
    </location>
</feature>
<feature type="compositionally biased region" description="Basic and acidic residues" evidence="1">
    <location>
        <begin position="508"/>
        <end position="525"/>
    </location>
</feature>
<organism evidence="4 5">
    <name type="scientific">Datura stramonium</name>
    <name type="common">Jimsonweed</name>
    <name type="synonym">Common thornapple</name>
    <dbReference type="NCBI Taxonomy" id="4076"/>
    <lineage>
        <taxon>Eukaryota</taxon>
        <taxon>Viridiplantae</taxon>
        <taxon>Streptophyta</taxon>
        <taxon>Embryophyta</taxon>
        <taxon>Tracheophyta</taxon>
        <taxon>Spermatophyta</taxon>
        <taxon>Magnoliopsida</taxon>
        <taxon>eudicotyledons</taxon>
        <taxon>Gunneridae</taxon>
        <taxon>Pentapetalae</taxon>
        <taxon>asterids</taxon>
        <taxon>lamiids</taxon>
        <taxon>Solanales</taxon>
        <taxon>Solanaceae</taxon>
        <taxon>Solanoideae</taxon>
        <taxon>Datureae</taxon>
        <taxon>Datura</taxon>
    </lineage>
</organism>
<dbReference type="Pfam" id="PF12552">
    <property type="entry name" value="DUF3741"/>
    <property type="match status" value="1"/>
</dbReference>
<keyword evidence="5" id="KW-1185">Reference proteome</keyword>
<name>A0ABS8UZD0_DATST</name>
<feature type="region of interest" description="Disordered" evidence="1">
    <location>
        <begin position="284"/>
        <end position="320"/>
    </location>
</feature>
<evidence type="ECO:0000259" key="3">
    <source>
        <dbReference type="Pfam" id="PF14309"/>
    </source>
</evidence>
<reference evidence="4 5" key="1">
    <citation type="journal article" date="2021" name="BMC Genomics">
        <title>Datura genome reveals duplications of psychoactive alkaloid biosynthetic genes and high mutation rate following tissue culture.</title>
        <authorList>
            <person name="Rajewski A."/>
            <person name="Carter-House D."/>
            <person name="Stajich J."/>
            <person name="Litt A."/>
        </authorList>
    </citation>
    <scope>NUCLEOTIDE SEQUENCE [LARGE SCALE GENOMIC DNA]</scope>
    <source>
        <strain evidence="4">AR-01</strain>
    </source>
</reference>
<dbReference type="InterPro" id="IPR025486">
    <property type="entry name" value="DUF4378"/>
</dbReference>
<dbReference type="PANTHER" id="PTHR47212">
    <property type="entry name" value="ADHESIN-LIKE PROTEIN, PUTATIVE (DUF3741)-RELATED"/>
    <property type="match status" value="1"/>
</dbReference>
<dbReference type="InterPro" id="IPR022212">
    <property type="entry name" value="DUF3741"/>
</dbReference>
<evidence type="ECO:0000259" key="2">
    <source>
        <dbReference type="Pfam" id="PF12552"/>
    </source>
</evidence>
<feature type="compositionally biased region" description="Basic and acidic residues" evidence="1">
    <location>
        <begin position="287"/>
        <end position="307"/>
    </location>
</feature>
<gene>
    <name evidence="4" type="ORF">HAX54_024042</name>
</gene>
<evidence type="ECO:0000256" key="1">
    <source>
        <dbReference type="SAM" id="MobiDB-lite"/>
    </source>
</evidence>
<evidence type="ECO:0008006" key="6">
    <source>
        <dbReference type="Google" id="ProtNLM"/>
    </source>
</evidence>